<evidence type="ECO:0000256" key="2">
    <source>
        <dbReference type="ARBA" id="ARBA00022980"/>
    </source>
</evidence>
<gene>
    <name evidence="5" type="ORF">METZ01_LOCUS266943</name>
</gene>
<dbReference type="PANTHER" id="PTHR10871">
    <property type="entry name" value="30S RIBOSOMAL PROTEIN S13/40S RIBOSOMAL PROTEIN S18"/>
    <property type="match status" value="1"/>
</dbReference>
<name>A0A382JQS1_9ZZZZ</name>
<evidence type="ECO:0000256" key="1">
    <source>
        <dbReference type="ARBA" id="ARBA00008080"/>
    </source>
</evidence>
<reference evidence="5" key="1">
    <citation type="submission" date="2018-05" db="EMBL/GenBank/DDBJ databases">
        <authorList>
            <person name="Lanie J.A."/>
            <person name="Ng W.-L."/>
            <person name="Kazmierczak K.M."/>
            <person name="Andrzejewski T.M."/>
            <person name="Davidsen T.M."/>
            <person name="Wayne K.J."/>
            <person name="Tettelin H."/>
            <person name="Glass J.I."/>
            <person name="Rusch D."/>
            <person name="Podicherti R."/>
            <person name="Tsui H.-C.T."/>
            <person name="Winkler M.E."/>
        </authorList>
    </citation>
    <scope>NUCLEOTIDE SEQUENCE</scope>
</reference>
<evidence type="ECO:0008006" key="6">
    <source>
        <dbReference type="Google" id="ProtNLM"/>
    </source>
</evidence>
<dbReference type="AlphaFoldDB" id="A0A382JQS1"/>
<dbReference type="GO" id="GO:0015935">
    <property type="term" value="C:small ribosomal subunit"/>
    <property type="evidence" value="ECO:0007669"/>
    <property type="project" value="TreeGrafter"/>
</dbReference>
<comment type="similarity">
    <text evidence="1">Belongs to the universal ribosomal protein uS13 family.</text>
</comment>
<dbReference type="Pfam" id="PF00416">
    <property type="entry name" value="Ribosomal_S13"/>
    <property type="match status" value="1"/>
</dbReference>
<proteinExistence type="inferred from homology"/>
<evidence type="ECO:0000313" key="5">
    <source>
        <dbReference type="EMBL" id="SVC14089.1"/>
    </source>
</evidence>
<dbReference type="InterPro" id="IPR027437">
    <property type="entry name" value="Rbsml_uS13_C"/>
</dbReference>
<dbReference type="InterPro" id="IPR010979">
    <property type="entry name" value="Ribosomal_uS13-like_H2TH"/>
</dbReference>
<evidence type="ECO:0000256" key="3">
    <source>
        <dbReference type="ARBA" id="ARBA00023274"/>
    </source>
</evidence>
<sequence length="152" mass="17326">MIDESFREIIRLGDKDIPGKVPMGHALTLPKGMSFMLANAVCKVLNLDKKKRCGDYPIKEVEKIEDCIRNPAKYNIPSWLFNRRKDRETGEDRHLLSADLDLRKQFDIRLMRKIKSYKGVRHAVGAKKVRGQSTKATGRTGGVASRKKETTK</sequence>
<organism evidence="5">
    <name type="scientific">marine metagenome</name>
    <dbReference type="NCBI Taxonomy" id="408172"/>
    <lineage>
        <taxon>unclassified sequences</taxon>
        <taxon>metagenomes</taxon>
        <taxon>ecological metagenomes</taxon>
    </lineage>
</organism>
<dbReference type="InterPro" id="IPR001892">
    <property type="entry name" value="Ribosomal_uS13"/>
</dbReference>
<accession>A0A382JQS1</accession>
<dbReference type="PROSITE" id="PS50159">
    <property type="entry name" value="RIBOSOMAL_S13_2"/>
    <property type="match status" value="1"/>
</dbReference>
<dbReference type="SUPFAM" id="SSF46946">
    <property type="entry name" value="S13-like H2TH domain"/>
    <property type="match status" value="1"/>
</dbReference>
<dbReference type="PANTHER" id="PTHR10871:SF3">
    <property type="entry name" value="SMALL RIBOSOMAL SUBUNIT PROTEIN US13"/>
    <property type="match status" value="1"/>
</dbReference>
<dbReference type="GO" id="GO:0005829">
    <property type="term" value="C:cytosol"/>
    <property type="evidence" value="ECO:0007669"/>
    <property type="project" value="TreeGrafter"/>
</dbReference>
<dbReference type="GO" id="GO:0006412">
    <property type="term" value="P:translation"/>
    <property type="evidence" value="ECO:0007669"/>
    <property type="project" value="InterPro"/>
</dbReference>
<dbReference type="GO" id="GO:0003723">
    <property type="term" value="F:RNA binding"/>
    <property type="evidence" value="ECO:0007669"/>
    <property type="project" value="InterPro"/>
</dbReference>
<keyword evidence="3" id="KW-0687">Ribonucleoprotein</keyword>
<feature type="region of interest" description="Disordered" evidence="4">
    <location>
        <begin position="125"/>
        <end position="152"/>
    </location>
</feature>
<evidence type="ECO:0000256" key="4">
    <source>
        <dbReference type="SAM" id="MobiDB-lite"/>
    </source>
</evidence>
<protein>
    <recommendedName>
        <fullName evidence="6">30S ribosomal protein S13</fullName>
    </recommendedName>
</protein>
<dbReference type="GO" id="GO:0003735">
    <property type="term" value="F:structural constituent of ribosome"/>
    <property type="evidence" value="ECO:0007669"/>
    <property type="project" value="InterPro"/>
</dbReference>
<dbReference type="EMBL" id="UINC01075673">
    <property type="protein sequence ID" value="SVC14089.1"/>
    <property type="molecule type" value="Genomic_DNA"/>
</dbReference>
<dbReference type="PIRSF" id="PIRSF002134">
    <property type="entry name" value="Ribosomal_S13"/>
    <property type="match status" value="1"/>
</dbReference>
<keyword evidence="2" id="KW-0689">Ribosomal protein</keyword>
<dbReference type="Gene3D" id="4.10.910.10">
    <property type="entry name" value="30s ribosomal protein s13, domain 2"/>
    <property type="match status" value="1"/>
</dbReference>
<dbReference type="Gene3D" id="1.10.8.50">
    <property type="match status" value="1"/>
</dbReference>